<dbReference type="InterPro" id="IPR023382">
    <property type="entry name" value="MnmA-like_central_sf"/>
</dbReference>
<reference evidence="15" key="1">
    <citation type="submission" date="2022-11" db="UniProtKB">
        <authorList>
            <consortium name="WormBaseParasite"/>
        </authorList>
    </citation>
    <scope>IDENTIFICATION</scope>
</reference>
<evidence type="ECO:0000256" key="10">
    <source>
        <dbReference type="ARBA" id="ARBA00023157"/>
    </source>
</evidence>
<dbReference type="AlphaFoldDB" id="A0A914GVP3"/>
<dbReference type="Gene3D" id="2.40.30.10">
    <property type="entry name" value="Translation factors"/>
    <property type="match status" value="1"/>
</dbReference>
<sequence>MVIHRVVCAVSGGVDSALSALLLKRRGFDVVGVHMANWDPQDESGDSSSCPQTEDLADSEKLCDCLDIKLHVVNFVKQYWNEVFVNFLDNYSAGRTVVPDISYALATGHFAKTSQGDFLENNLPVGQKVQLFRAKDALKDQTYFLSSLSHCQLDRVMFPVGSLYKNEVRAMAFSEGLEFFANKKESTGICFIGRKRKFGEFLGKYIDSDSGPLIDIDTGKTISGIWHKGIHNFTIGKRLRMENCIGSLEKLSPHGDALYVAGIDRSSRSVYLCAGNFHPKLFSKRVLVSSPVWISDEPPKFHGPNRLQCLFQRTILPIPCALYSHQKDDRFLELEFGSPLRATAPGQICVFYNNDECLGSAQIERLLETL</sequence>
<feature type="domain" description="tRNA-specific 2-thiouridylase MnmA-like central" evidence="13">
    <location>
        <begin position="200"/>
        <end position="273"/>
    </location>
</feature>
<evidence type="ECO:0000256" key="5">
    <source>
        <dbReference type="ARBA" id="ARBA00022679"/>
    </source>
</evidence>
<dbReference type="InterPro" id="IPR004506">
    <property type="entry name" value="MnmA-like"/>
</dbReference>
<comment type="function">
    <text evidence="1">Catalyzes the 2-thiolation of uridine at the wobble position (U34) of mitochondrial tRNA(Lys), tRNA(Glu) and tRNA(Gln). Required for the formation of 5-taurinomethyl-2-thiouridine (tm5s2U) of mitochondrial tRNA(Lys), tRNA(Glu), and tRNA(Gln) at the wobble position. ATP is required to activate the C2 atom of the wobble base.</text>
</comment>
<dbReference type="WBParaSite" id="Gr19_v10_g11209.t1">
    <property type="protein sequence ID" value="Gr19_v10_g11209.t1"/>
    <property type="gene ID" value="Gr19_v10_g11209"/>
</dbReference>
<dbReference type="CDD" id="cd01998">
    <property type="entry name" value="MnmA_TRMU-like"/>
    <property type="match status" value="1"/>
</dbReference>
<keyword evidence="10" id="KW-1015">Disulfide bond</keyword>
<keyword evidence="4" id="KW-0820">tRNA-binding</keyword>
<dbReference type="PANTHER" id="PTHR11933:SF5">
    <property type="entry name" value="MITOCHONDRIAL TRNA-SPECIFIC 2-THIOURIDYLASE 1"/>
    <property type="match status" value="1"/>
</dbReference>
<dbReference type="GO" id="GO:0061708">
    <property type="term" value="F:tRNA-5-taurinomethyluridine 2-sulfurtransferase"/>
    <property type="evidence" value="ECO:0007669"/>
    <property type="project" value="UniProtKB-EC"/>
</dbReference>
<evidence type="ECO:0000256" key="7">
    <source>
        <dbReference type="ARBA" id="ARBA00022741"/>
    </source>
</evidence>
<dbReference type="SUPFAM" id="SSF52402">
    <property type="entry name" value="Adenine nucleotide alpha hydrolases-like"/>
    <property type="match status" value="1"/>
</dbReference>
<dbReference type="GO" id="GO:0002143">
    <property type="term" value="P:tRNA wobble position uridine thiolation"/>
    <property type="evidence" value="ECO:0007669"/>
    <property type="project" value="TreeGrafter"/>
</dbReference>
<keyword evidence="9" id="KW-0694">RNA-binding</keyword>
<evidence type="ECO:0000313" key="15">
    <source>
        <dbReference type="WBParaSite" id="Gr19_v10_g11209.t1"/>
    </source>
</evidence>
<comment type="catalytic activity">
    <reaction evidence="11">
        <text>5-taurinomethyluridine(34) in tRNA + S-sulfanyl-L-cysteinyl-[protein] + AH2 + ATP = 5-taurinomethyl-2-thiouridine(34) in tRNA + L-cysteinyl-[protein] + A + AMP + diphosphate + H(+)</text>
        <dbReference type="Rhea" id="RHEA:47040"/>
        <dbReference type="Rhea" id="RHEA-COMP:10131"/>
        <dbReference type="Rhea" id="RHEA-COMP:11726"/>
        <dbReference type="Rhea" id="RHEA-COMP:11732"/>
        <dbReference type="Rhea" id="RHEA-COMP:11733"/>
        <dbReference type="ChEBI" id="CHEBI:13193"/>
        <dbReference type="ChEBI" id="CHEBI:15378"/>
        <dbReference type="ChEBI" id="CHEBI:17499"/>
        <dbReference type="ChEBI" id="CHEBI:29950"/>
        <dbReference type="ChEBI" id="CHEBI:30616"/>
        <dbReference type="ChEBI" id="CHEBI:33019"/>
        <dbReference type="ChEBI" id="CHEBI:61963"/>
        <dbReference type="ChEBI" id="CHEBI:87171"/>
        <dbReference type="ChEBI" id="CHEBI:87172"/>
        <dbReference type="ChEBI" id="CHEBI:456215"/>
        <dbReference type="EC" id="2.8.1.14"/>
    </reaction>
</comment>
<dbReference type="InterPro" id="IPR046885">
    <property type="entry name" value="MnmA-like_C"/>
</dbReference>
<evidence type="ECO:0000256" key="2">
    <source>
        <dbReference type="ARBA" id="ARBA00006191"/>
    </source>
</evidence>
<accession>A0A914GVP3</accession>
<evidence type="ECO:0000259" key="12">
    <source>
        <dbReference type="Pfam" id="PF20258"/>
    </source>
</evidence>
<evidence type="ECO:0000256" key="1">
    <source>
        <dbReference type="ARBA" id="ARBA00003986"/>
    </source>
</evidence>
<dbReference type="Proteomes" id="UP000887572">
    <property type="component" value="Unplaced"/>
</dbReference>
<feature type="domain" description="tRNA-specific 2-thiouridylase MnmA-like C-terminal" evidence="12">
    <location>
        <begin position="284"/>
        <end position="363"/>
    </location>
</feature>
<organism evidence="14 15">
    <name type="scientific">Globodera rostochiensis</name>
    <name type="common">Golden nematode worm</name>
    <name type="synonym">Heterodera rostochiensis</name>
    <dbReference type="NCBI Taxonomy" id="31243"/>
    <lineage>
        <taxon>Eukaryota</taxon>
        <taxon>Metazoa</taxon>
        <taxon>Ecdysozoa</taxon>
        <taxon>Nematoda</taxon>
        <taxon>Chromadorea</taxon>
        <taxon>Rhabditida</taxon>
        <taxon>Tylenchina</taxon>
        <taxon>Tylenchomorpha</taxon>
        <taxon>Tylenchoidea</taxon>
        <taxon>Heteroderidae</taxon>
        <taxon>Heteroderinae</taxon>
        <taxon>Globodera</taxon>
    </lineage>
</organism>
<name>A0A914GVP3_GLORO</name>
<dbReference type="Pfam" id="PF20259">
    <property type="entry name" value="tRNA_Me_trans_M"/>
    <property type="match status" value="1"/>
</dbReference>
<dbReference type="GO" id="GO:0000049">
    <property type="term" value="F:tRNA binding"/>
    <property type="evidence" value="ECO:0007669"/>
    <property type="project" value="UniProtKB-KW"/>
</dbReference>
<dbReference type="InterPro" id="IPR014729">
    <property type="entry name" value="Rossmann-like_a/b/a_fold"/>
</dbReference>
<dbReference type="Gene3D" id="2.30.30.280">
    <property type="entry name" value="Adenine nucleotide alpha hydrolases-like domains"/>
    <property type="match status" value="1"/>
</dbReference>
<dbReference type="Gene3D" id="3.40.50.620">
    <property type="entry name" value="HUPs"/>
    <property type="match status" value="2"/>
</dbReference>
<proteinExistence type="inferred from homology"/>
<dbReference type="GO" id="GO:0005739">
    <property type="term" value="C:mitochondrion"/>
    <property type="evidence" value="ECO:0007669"/>
    <property type="project" value="TreeGrafter"/>
</dbReference>
<evidence type="ECO:0000256" key="9">
    <source>
        <dbReference type="ARBA" id="ARBA00022884"/>
    </source>
</evidence>
<keyword evidence="5" id="KW-0808">Transferase</keyword>
<evidence type="ECO:0000259" key="13">
    <source>
        <dbReference type="Pfam" id="PF20259"/>
    </source>
</evidence>
<comment type="similarity">
    <text evidence="2">Belongs to the MnmA/TRMU family.</text>
</comment>
<dbReference type="Pfam" id="PF20258">
    <property type="entry name" value="tRNA_Me_trans_C"/>
    <property type="match status" value="1"/>
</dbReference>
<keyword evidence="6" id="KW-0819">tRNA processing</keyword>
<dbReference type="GO" id="GO:0005524">
    <property type="term" value="F:ATP binding"/>
    <property type="evidence" value="ECO:0007669"/>
    <property type="project" value="UniProtKB-KW"/>
</dbReference>
<evidence type="ECO:0000256" key="3">
    <source>
        <dbReference type="ARBA" id="ARBA00011953"/>
    </source>
</evidence>
<keyword evidence="8" id="KW-0067">ATP-binding</keyword>
<dbReference type="EC" id="2.8.1.14" evidence="3"/>
<keyword evidence="7" id="KW-0547">Nucleotide-binding</keyword>
<evidence type="ECO:0000256" key="8">
    <source>
        <dbReference type="ARBA" id="ARBA00022840"/>
    </source>
</evidence>
<evidence type="ECO:0000256" key="4">
    <source>
        <dbReference type="ARBA" id="ARBA00022555"/>
    </source>
</evidence>
<evidence type="ECO:0000256" key="11">
    <source>
        <dbReference type="ARBA" id="ARBA00049564"/>
    </source>
</evidence>
<dbReference type="InterPro" id="IPR046884">
    <property type="entry name" value="MnmA-like_central"/>
</dbReference>
<protein>
    <recommendedName>
        <fullName evidence="3">tRNA-5-taurinomethyluridine 2-sulfurtransferase</fullName>
        <ecNumber evidence="3">2.8.1.14</ecNumber>
    </recommendedName>
</protein>
<keyword evidence="14" id="KW-1185">Reference proteome</keyword>
<evidence type="ECO:0000313" key="14">
    <source>
        <dbReference type="Proteomes" id="UP000887572"/>
    </source>
</evidence>
<dbReference type="PANTHER" id="PTHR11933">
    <property type="entry name" value="TRNA 5-METHYLAMINOMETHYL-2-THIOURIDYLATE -METHYLTRANSFERASE"/>
    <property type="match status" value="1"/>
</dbReference>
<evidence type="ECO:0000256" key="6">
    <source>
        <dbReference type="ARBA" id="ARBA00022694"/>
    </source>
</evidence>
<dbReference type="Pfam" id="PF03054">
    <property type="entry name" value="tRNA_Me_trans"/>
    <property type="match status" value="2"/>
</dbReference>